<evidence type="ECO:0000256" key="7">
    <source>
        <dbReference type="SAM" id="MobiDB-lite"/>
    </source>
</evidence>
<accession>A0A2W5N3V1</accession>
<evidence type="ECO:0000256" key="3">
    <source>
        <dbReference type="ARBA" id="ARBA00022475"/>
    </source>
</evidence>
<feature type="transmembrane region" description="Helical" evidence="8">
    <location>
        <begin position="34"/>
        <end position="53"/>
    </location>
</feature>
<evidence type="ECO:0000256" key="6">
    <source>
        <dbReference type="ARBA" id="ARBA00023136"/>
    </source>
</evidence>
<evidence type="ECO:0000256" key="1">
    <source>
        <dbReference type="ARBA" id="ARBA00004162"/>
    </source>
</evidence>
<dbReference type="NCBIfam" id="NF038091">
    <property type="entry name" value="T4SS_VirB10"/>
    <property type="match status" value="1"/>
</dbReference>
<dbReference type="InterPro" id="IPR047695">
    <property type="entry name" value="T4SS_VirB10/PtlG"/>
</dbReference>
<dbReference type="Gene3D" id="2.40.128.260">
    <property type="entry name" value="Type IV secretion system, VirB10/TraB/TrbI"/>
    <property type="match status" value="1"/>
</dbReference>
<dbReference type="AlphaFoldDB" id="A0A2W5N3V1"/>
<reference evidence="9 10" key="1">
    <citation type="submission" date="2017-08" db="EMBL/GenBank/DDBJ databases">
        <title>Infants hospitalized years apart are colonized by the same room-sourced microbial strains.</title>
        <authorList>
            <person name="Brooks B."/>
            <person name="Olm M.R."/>
            <person name="Firek B.A."/>
            <person name="Baker R."/>
            <person name="Thomas B.C."/>
            <person name="Morowitz M.J."/>
            <person name="Banfield J.F."/>
        </authorList>
    </citation>
    <scope>NUCLEOTIDE SEQUENCE [LARGE SCALE GENOMIC DNA]</scope>
    <source>
        <strain evidence="9">S2_005_002_R2_29</strain>
    </source>
</reference>
<keyword evidence="5 8" id="KW-1133">Transmembrane helix</keyword>
<comment type="subcellular location">
    <subcellularLocation>
        <location evidence="1">Cell membrane</location>
        <topology evidence="1">Single-pass membrane protein</topology>
    </subcellularLocation>
</comment>
<dbReference type="InterPro" id="IPR005498">
    <property type="entry name" value="T4SS_VirB10/TraB/TrbI"/>
</dbReference>
<evidence type="ECO:0000313" key="9">
    <source>
        <dbReference type="EMBL" id="PZQ45465.1"/>
    </source>
</evidence>
<sequence>MSDNIFQEKPETENIAAPADRDIPSVATPGRQQYLLGGFLFLVAIIAVIFIVIDSVKKNEPKSFIEPEEITFRTPGAQTPYIEPDVPEEPLEPLPALEPPPPAYDPAAMQRELAMQQEALRMAKEEQARMEKRIASPQVILDKRSGNTISANSGSAAAGGSGLLGGGDGGDPNLAFARQYGNQETETATASQLQNLPTLISQGTMIEGILETAIQSDLPGPIRAIVSENVFSFDGSRLLIPKGAKLIGSYRSGLVRGQSRVFVIWNRLIRADGVSINIGSYGTDSLGRSGLAGDLDTHFFERFSASVLLSLIDAGLQIGVKSLDNTDSASIALDTGNEFSRSSEIALENSIAIPPTINIDQGKRIQVFVNKDLDFSQVKGNLPRQRY</sequence>
<dbReference type="CDD" id="cd16429">
    <property type="entry name" value="VirB10"/>
    <property type="match status" value="1"/>
</dbReference>
<evidence type="ECO:0000256" key="4">
    <source>
        <dbReference type="ARBA" id="ARBA00022692"/>
    </source>
</evidence>
<name>A0A2W5N3V1_9BACT</name>
<proteinExistence type="inferred from homology"/>
<keyword evidence="3" id="KW-1003">Cell membrane</keyword>
<organism evidence="9 10">
    <name type="scientific">Micavibrio aeruginosavorus</name>
    <dbReference type="NCBI Taxonomy" id="349221"/>
    <lineage>
        <taxon>Bacteria</taxon>
        <taxon>Pseudomonadati</taxon>
        <taxon>Bdellovibrionota</taxon>
        <taxon>Bdellovibrionia</taxon>
        <taxon>Bdellovibrionales</taxon>
        <taxon>Pseudobdellovibrionaceae</taxon>
        <taxon>Micavibrio</taxon>
    </lineage>
</organism>
<dbReference type="Pfam" id="PF03743">
    <property type="entry name" value="TrbI"/>
    <property type="match status" value="1"/>
</dbReference>
<evidence type="ECO:0000313" key="10">
    <source>
        <dbReference type="Proteomes" id="UP000249417"/>
    </source>
</evidence>
<dbReference type="EMBL" id="QFQB01000048">
    <property type="protein sequence ID" value="PZQ45465.1"/>
    <property type="molecule type" value="Genomic_DNA"/>
</dbReference>
<protein>
    <submittedName>
        <fullName evidence="9">Conjugal transfer protein</fullName>
    </submittedName>
</protein>
<dbReference type="GO" id="GO:0005886">
    <property type="term" value="C:plasma membrane"/>
    <property type="evidence" value="ECO:0007669"/>
    <property type="project" value="UniProtKB-SubCell"/>
</dbReference>
<dbReference type="Proteomes" id="UP000249417">
    <property type="component" value="Unassembled WGS sequence"/>
</dbReference>
<comment type="similarity">
    <text evidence="2">Belongs to the TrbI/VirB10 family.</text>
</comment>
<evidence type="ECO:0000256" key="5">
    <source>
        <dbReference type="ARBA" id="ARBA00022989"/>
    </source>
</evidence>
<gene>
    <name evidence="9" type="ORF">DI551_07300</name>
</gene>
<feature type="compositionally biased region" description="Basic and acidic residues" evidence="7">
    <location>
        <begin position="1"/>
        <end position="12"/>
    </location>
</feature>
<keyword evidence="4 8" id="KW-0812">Transmembrane</keyword>
<keyword evidence="6 8" id="KW-0472">Membrane</keyword>
<evidence type="ECO:0000256" key="2">
    <source>
        <dbReference type="ARBA" id="ARBA00010265"/>
    </source>
</evidence>
<comment type="caution">
    <text evidence="9">The sequence shown here is derived from an EMBL/GenBank/DDBJ whole genome shotgun (WGS) entry which is preliminary data.</text>
</comment>
<feature type="region of interest" description="Disordered" evidence="7">
    <location>
        <begin position="1"/>
        <end position="23"/>
    </location>
</feature>
<dbReference type="InterPro" id="IPR042217">
    <property type="entry name" value="T4SS_VirB10/TrbI"/>
</dbReference>
<evidence type="ECO:0000256" key="8">
    <source>
        <dbReference type="SAM" id="Phobius"/>
    </source>
</evidence>